<dbReference type="Gene3D" id="3.40.50.620">
    <property type="entry name" value="HUPs"/>
    <property type="match status" value="1"/>
</dbReference>
<dbReference type="InterPro" id="IPR014729">
    <property type="entry name" value="Rossmann-like_a/b/a_fold"/>
</dbReference>
<dbReference type="STRING" id="154621.RV11_GL000395"/>
<dbReference type="PATRIC" id="fig|1158610.3.peg.569"/>
<dbReference type="NCBIfam" id="NF010191">
    <property type="entry name" value="PRK13670.1"/>
    <property type="match status" value="1"/>
</dbReference>
<keyword evidence="1 3" id="KW-0436">Ligase</keyword>
<dbReference type="GO" id="GO:0006400">
    <property type="term" value="P:tRNA modification"/>
    <property type="evidence" value="ECO:0007669"/>
    <property type="project" value="UniProtKB-UniRule"/>
</dbReference>
<feature type="binding site" evidence="3">
    <location>
        <position position="101"/>
    </location>
    <ligand>
        <name>ATP</name>
        <dbReference type="ChEBI" id="CHEBI:30616"/>
    </ligand>
</feature>
<accession>R3U2J5</accession>
<keyword evidence="3" id="KW-0820">tRNA-binding</keyword>
<dbReference type="AlphaFoldDB" id="R3U2J5"/>
<comment type="similarity">
    <text evidence="3">Belongs to the TmcAL family.</text>
</comment>
<dbReference type="HAMAP" id="MF_01539">
    <property type="entry name" value="TmcAL"/>
    <property type="match status" value="1"/>
</dbReference>
<dbReference type="Pfam" id="PF05636">
    <property type="entry name" value="HIGH_NTase1"/>
    <property type="match status" value="1"/>
</dbReference>
<comment type="subcellular location">
    <subcellularLocation>
        <location evidence="3">Cytoplasm</location>
    </subcellularLocation>
</comment>
<keyword evidence="3" id="KW-0067">ATP-binding</keyword>
<dbReference type="eggNOG" id="COG1323">
    <property type="taxonomic scope" value="Bacteria"/>
</dbReference>
<keyword evidence="5" id="KW-1185">Reference proteome</keyword>
<feature type="binding site" evidence="3">
    <location>
        <position position="186"/>
    </location>
    <ligand>
        <name>ATP</name>
        <dbReference type="ChEBI" id="CHEBI:30616"/>
    </ligand>
</feature>
<dbReference type="InterPro" id="IPR008513">
    <property type="entry name" value="tRNA(Met)_cyd_acetate_ligase"/>
</dbReference>
<evidence type="ECO:0000256" key="2">
    <source>
        <dbReference type="ARBA" id="ARBA00022694"/>
    </source>
</evidence>
<feature type="binding site" evidence="3">
    <location>
        <position position="161"/>
    </location>
    <ligand>
        <name>ATP</name>
        <dbReference type="ChEBI" id="CHEBI:30616"/>
    </ligand>
</feature>
<dbReference type="EMBL" id="AJAT01000008">
    <property type="protein sequence ID" value="EOL47593.1"/>
    <property type="molecule type" value="Genomic_DNA"/>
</dbReference>
<keyword evidence="2 3" id="KW-0819">tRNA processing</keyword>
<keyword evidence="3" id="KW-0694">RNA-binding</keyword>
<sequence length="391" mass="45411">MRSCGIVVEYNPFHNGHLYHIEQARQISQAEVVIAVMSGNFLQRGEPAIFDKWVRAKEALTHGADIVIELPVEWSVQSADYFAKGAVQLLHAMRCDAICFGTDSHESFDYETFGSFVKENQQEVEKIFQSLQDSSLSYPQKMTEVFQKIYPDISLDYTSPNHILGLSYAKENALYESPMKIYPILRNSADYHDAVFSSEKIASATAIRKAVSENRETSNYVPEQTQTDLKTQYASSWEDYWSYLQYKILSTEVEELRQLYQMNEGLEYRIKRAAIESESFEQFIQLVKSKRYTQTRLQRLACYVLLNIKEEEIKRQWSNPYLHVLGFTNKGQLYLKKKKKSIKVPLISKIGKKEEQYTLLVRGDRIYQMGIKKEEQNFGRIPIRIAGETNE</sequence>
<evidence type="ECO:0000256" key="3">
    <source>
        <dbReference type="HAMAP-Rule" id="MF_01539"/>
    </source>
</evidence>
<keyword evidence="3" id="KW-0547">Nucleotide-binding</keyword>
<keyword evidence="3" id="KW-0963">Cytoplasm</keyword>
<dbReference type="SUPFAM" id="SSF52374">
    <property type="entry name" value="Nucleotidylyl transferase"/>
    <property type="match status" value="1"/>
</dbReference>
<dbReference type="GO" id="GO:0016740">
    <property type="term" value="F:transferase activity"/>
    <property type="evidence" value="ECO:0007669"/>
    <property type="project" value="UniProtKB-KW"/>
</dbReference>
<gene>
    <name evidence="3" type="primary">tmcAL</name>
    <name evidence="4" type="ORF">UC3_00596</name>
</gene>
<dbReference type="Proteomes" id="UP000013785">
    <property type="component" value="Unassembled WGS sequence"/>
</dbReference>
<dbReference type="GO" id="GO:0005737">
    <property type="term" value="C:cytoplasm"/>
    <property type="evidence" value="ECO:0007669"/>
    <property type="project" value="UniProtKB-SubCell"/>
</dbReference>
<keyword evidence="4" id="KW-0808">Transferase</keyword>
<dbReference type="RefSeq" id="WP_010767269.1">
    <property type="nucleotide sequence ID" value="NZ_ASWE01000004.1"/>
</dbReference>
<evidence type="ECO:0000313" key="4">
    <source>
        <dbReference type="EMBL" id="EOL47593.1"/>
    </source>
</evidence>
<dbReference type="OrthoDB" id="9769796at2"/>
<comment type="caution">
    <text evidence="4">The sequence shown here is derived from an EMBL/GenBank/DDBJ whole genome shotgun (WGS) entry which is preliminary data.</text>
</comment>
<protein>
    <recommendedName>
        <fullName evidence="3">tRNA(Met) cytidine acetate ligase</fullName>
        <ecNumber evidence="3">6.3.4.-</ecNumber>
    </recommendedName>
</protein>
<proteinExistence type="inferred from homology"/>
<name>R3U2J5_9ENTE</name>
<feature type="binding site" evidence="3">
    <location>
        <begin position="7"/>
        <end position="20"/>
    </location>
    <ligand>
        <name>ATP</name>
        <dbReference type="ChEBI" id="CHEBI:30616"/>
    </ligand>
</feature>
<comment type="catalytic activity">
    <reaction evidence="3">
        <text>cytidine(34) in elongator tRNA(Met) + acetate + ATP = N(4)-acetylcytidine(34) in elongator tRNA(Met) + AMP + diphosphate</text>
        <dbReference type="Rhea" id="RHEA:58144"/>
        <dbReference type="Rhea" id="RHEA-COMP:10693"/>
        <dbReference type="Rhea" id="RHEA-COMP:10694"/>
        <dbReference type="ChEBI" id="CHEBI:30089"/>
        <dbReference type="ChEBI" id="CHEBI:30616"/>
        <dbReference type="ChEBI" id="CHEBI:33019"/>
        <dbReference type="ChEBI" id="CHEBI:74900"/>
        <dbReference type="ChEBI" id="CHEBI:82748"/>
        <dbReference type="ChEBI" id="CHEBI:456215"/>
    </reaction>
</comment>
<dbReference type="GO" id="GO:0005524">
    <property type="term" value="F:ATP binding"/>
    <property type="evidence" value="ECO:0007669"/>
    <property type="project" value="UniProtKB-KW"/>
</dbReference>
<organism evidence="4 5">
    <name type="scientific">Enterococcus phoeniculicola ATCC BAA-412</name>
    <dbReference type="NCBI Taxonomy" id="1158610"/>
    <lineage>
        <taxon>Bacteria</taxon>
        <taxon>Bacillati</taxon>
        <taxon>Bacillota</taxon>
        <taxon>Bacilli</taxon>
        <taxon>Lactobacillales</taxon>
        <taxon>Enterococcaceae</taxon>
        <taxon>Enterococcus</taxon>
    </lineage>
</organism>
<evidence type="ECO:0000313" key="5">
    <source>
        <dbReference type="Proteomes" id="UP000013785"/>
    </source>
</evidence>
<dbReference type="GO" id="GO:0000049">
    <property type="term" value="F:tRNA binding"/>
    <property type="evidence" value="ECO:0007669"/>
    <property type="project" value="UniProtKB-KW"/>
</dbReference>
<dbReference type="GO" id="GO:0016879">
    <property type="term" value="F:ligase activity, forming carbon-nitrogen bonds"/>
    <property type="evidence" value="ECO:0007669"/>
    <property type="project" value="UniProtKB-UniRule"/>
</dbReference>
<comment type="function">
    <text evidence="3">Catalyzes the formation of N(4)-acetylcytidine (ac(4)C) at the wobble position of elongator tRNA(Met), using acetate and ATP as substrates. First activates an acetate ion to form acetyladenylate (Ac-AMP) and then transfers the acetyl group to tRNA to form ac(4)C34.</text>
</comment>
<dbReference type="EC" id="6.3.4.-" evidence="3"/>
<reference evidence="4 5" key="1">
    <citation type="submission" date="2013-02" db="EMBL/GenBank/DDBJ databases">
        <title>The Genome Sequence of Enterococcus phoeniculicola BAA-412.</title>
        <authorList>
            <consortium name="The Broad Institute Genome Sequencing Platform"/>
            <consortium name="The Broad Institute Genome Sequencing Center for Infectious Disease"/>
            <person name="Earl A.M."/>
            <person name="Gilmore M.S."/>
            <person name="Lebreton F."/>
            <person name="Walker B."/>
            <person name="Young S.K."/>
            <person name="Zeng Q."/>
            <person name="Gargeya S."/>
            <person name="Fitzgerald M."/>
            <person name="Haas B."/>
            <person name="Abouelleil A."/>
            <person name="Alvarado L."/>
            <person name="Arachchi H.M."/>
            <person name="Berlin A.M."/>
            <person name="Chapman S.B."/>
            <person name="Dewar J."/>
            <person name="Goldberg J."/>
            <person name="Griggs A."/>
            <person name="Gujja S."/>
            <person name="Hansen M."/>
            <person name="Howarth C."/>
            <person name="Imamovic A."/>
            <person name="Larimer J."/>
            <person name="McCowan C."/>
            <person name="Murphy C."/>
            <person name="Neiman D."/>
            <person name="Pearson M."/>
            <person name="Priest M."/>
            <person name="Roberts A."/>
            <person name="Saif S."/>
            <person name="Shea T."/>
            <person name="Sisk P."/>
            <person name="Sykes S."/>
            <person name="Wortman J."/>
            <person name="Nusbaum C."/>
            <person name="Birren B."/>
        </authorList>
    </citation>
    <scope>NUCLEOTIDE SEQUENCE [LARGE SCALE GENOMIC DNA]</scope>
    <source>
        <strain evidence="4 5">ATCC BAA-412</strain>
    </source>
</reference>
<comment type="caution">
    <text evidence="3">Lacks conserved residue(s) required for the propagation of feature annotation.</text>
</comment>
<evidence type="ECO:0000256" key="1">
    <source>
        <dbReference type="ARBA" id="ARBA00022598"/>
    </source>
</evidence>
<dbReference type="HOGENOM" id="CLU_038915_0_2_9"/>
<dbReference type="PANTHER" id="PTHR37825">
    <property type="entry name" value="TRNA(MET) CYTIDINE ACETATE LIGASE"/>
    <property type="match status" value="1"/>
</dbReference>
<dbReference type="PANTHER" id="PTHR37825:SF1">
    <property type="entry name" value="TRNA(MET) CYTIDINE ACETATE LIGASE"/>
    <property type="match status" value="1"/>
</dbReference>